<proteinExistence type="predicted"/>
<dbReference type="AlphaFoldDB" id="A0A9D8L1K4"/>
<name>A0A9D8L1K4_9GAMM</name>
<dbReference type="EMBL" id="JAFKMG010000792">
    <property type="protein sequence ID" value="MBN8799401.1"/>
    <property type="molecule type" value="Genomic_DNA"/>
</dbReference>
<evidence type="ECO:0000313" key="2">
    <source>
        <dbReference type="Proteomes" id="UP000664815"/>
    </source>
</evidence>
<feature type="non-terminal residue" evidence="1">
    <location>
        <position position="1"/>
    </location>
</feature>
<comment type="caution">
    <text evidence="1">The sequence shown here is derived from an EMBL/GenBank/DDBJ whole genome shotgun (WGS) entry which is preliminary data.</text>
</comment>
<accession>A0A9D8L1K4</accession>
<protein>
    <submittedName>
        <fullName evidence="1">Uncharacterized protein</fullName>
    </submittedName>
</protein>
<organism evidence="1 2">
    <name type="scientific">Stenotrophomonas nitritireducens</name>
    <dbReference type="NCBI Taxonomy" id="83617"/>
    <lineage>
        <taxon>Bacteria</taxon>
        <taxon>Pseudomonadati</taxon>
        <taxon>Pseudomonadota</taxon>
        <taxon>Gammaproteobacteria</taxon>
        <taxon>Lysobacterales</taxon>
        <taxon>Lysobacteraceae</taxon>
        <taxon>Stenotrophomonas</taxon>
    </lineage>
</organism>
<reference evidence="1" key="1">
    <citation type="submission" date="2021-02" db="EMBL/GenBank/DDBJ databases">
        <title>Thiocyanate and organic carbon inputs drive convergent selection for specific autotrophic Afipia and Thiobacillus strains within complex microbiomes.</title>
        <authorList>
            <person name="Huddy R.J."/>
            <person name="Sachdeva R."/>
            <person name="Kadzinga F."/>
            <person name="Kantor R.S."/>
            <person name="Harrison S.T.L."/>
            <person name="Banfield J.F."/>
        </authorList>
    </citation>
    <scope>NUCLEOTIDE SEQUENCE</scope>
    <source>
        <strain evidence="1">SCN18_10_11_15_R1_P_69_7</strain>
    </source>
</reference>
<sequence>EQAVRDGMEAFRHDLRLAGEQGTYTQLRELQQGPFPLPSPETPHGTPATGADAAVIKAQAEAGQLIGQKLQLSMRLPPRDWPLYSNGYLFYKQLYYFKLRASAAQERISSDEFNALTDRAARLLVPALQVANVGGCAGGTIHLSTDASPEQGAVQLVRQATLLKGHNCHPSIEEAGIADQRATSKVVEITFDADEWKSQ</sequence>
<dbReference type="Proteomes" id="UP000664815">
    <property type="component" value="Unassembled WGS sequence"/>
</dbReference>
<evidence type="ECO:0000313" key="1">
    <source>
        <dbReference type="EMBL" id="MBN8799401.1"/>
    </source>
</evidence>
<gene>
    <name evidence="1" type="ORF">J0H45_08605</name>
</gene>